<feature type="region of interest" description="Disordered" evidence="7">
    <location>
        <begin position="259"/>
        <end position="297"/>
    </location>
</feature>
<dbReference type="PANTHER" id="PTHR43829:SF24">
    <property type="entry name" value="MIP AQUAPORIN (EUROFUNG)"/>
    <property type="match status" value="1"/>
</dbReference>
<feature type="transmembrane region" description="Helical" evidence="8">
    <location>
        <begin position="386"/>
        <end position="408"/>
    </location>
</feature>
<dbReference type="SUPFAM" id="SSF81338">
    <property type="entry name" value="Aquaporin-like"/>
    <property type="match status" value="1"/>
</dbReference>
<feature type="compositionally biased region" description="Basic and acidic residues" evidence="7">
    <location>
        <begin position="150"/>
        <end position="162"/>
    </location>
</feature>
<dbReference type="EMBL" id="ML991772">
    <property type="protein sequence ID" value="KAF2239614.1"/>
    <property type="molecule type" value="Genomic_DNA"/>
</dbReference>
<organism evidence="9 10">
    <name type="scientific">Viridothelium virens</name>
    <name type="common">Speckled blister lichen</name>
    <name type="synonym">Trypethelium virens</name>
    <dbReference type="NCBI Taxonomy" id="1048519"/>
    <lineage>
        <taxon>Eukaryota</taxon>
        <taxon>Fungi</taxon>
        <taxon>Dikarya</taxon>
        <taxon>Ascomycota</taxon>
        <taxon>Pezizomycotina</taxon>
        <taxon>Dothideomycetes</taxon>
        <taxon>Dothideomycetes incertae sedis</taxon>
        <taxon>Trypetheliales</taxon>
        <taxon>Trypetheliaceae</taxon>
        <taxon>Viridothelium</taxon>
    </lineage>
</organism>
<gene>
    <name evidence="9" type="ORF">EV356DRAFT_563056</name>
</gene>
<dbReference type="OrthoDB" id="3222at2759"/>
<feature type="region of interest" description="Disordered" evidence="7">
    <location>
        <begin position="94"/>
        <end position="247"/>
    </location>
</feature>
<keyword evidence="6 8" id="KW-0472">Membrane</keyword>
<feature type="compositionally biased region" description="Basic residues" evidence="7">
    <location>
        <begin position="182"/>
        <end position="197"/>
    </location>
</feature>
<comment type="similarity">
    <text evidence="2">Belongs to the MIP/aquaporin (TC 1.A.8) family.</text>
</comment>
<keyword evidence="3" id="KW-0813">Transport</keyword>
<dbReference type="InterPro" id="IPR000425">
    <property type="entry name" value="MIP"/>
</dbReference>
<feature type="transmembrane region" description="Helical" evidence="8">
    <location>
        <begin position="475"/>
        <end position="493"/>
    </location>
</feature>
<feature type="compositionally biased region" description="Gly residues" evidence="7">
    <location>
        <begin position="205"/>
        <end position="218"/>
    </location>
</feature>
<keyword evidence="4 8" id="KW-0812">Transmembrane</keyword>
<evidence type="ECO:0000256" key="5">
    <source>
        <dbReference type="ARBA" id="ARBA00022989"/>
    </source>
</evidence>
<protein>
    <submittedName>
        <fullName evidence="9">Aquaporin-like protein</fullName>
    </submittedName>
</protein>
<comment type="subcellular location">
    <subcellularLocation>
        <location evidence="1">Membrane</location>
        <topology evidence="1">Multi-pass membrane protein</topology>
    </subcellularLocation>
</comment>
<evidence type="ECO:0000313" key="10">
    <source>
        <dbReference type="Proteomes" id="UP000800092"/>
    </source>
</evidence>
<dbReference type="InterPro" id="IPR050363">
    <property type="entry name" value="MIP/Aquaporin"/>
</dbReference>
<accession>A0A6A6HNA8</accession>
<dbReference type="PANTHER" id="PTHR43829">
    <property type="entry name" value="AQUAPORIN OR AQUAGLYCEROPORIN RELATED"/>
    <property type="match status" value="1"/>
</dbReference>
<keyword evidence="5 8" id="KW-1133">Transmembrane helix</keyword>
<keyword evidence="10" id="KW-1185">Reference proteome</keyword>
<dbReference type="Pfam" id="PF00230">
    <property type="entry name" value="MIP"/>
    <property type="match status" value="1"/>
</dbReference>
<evidence type="ECO:0000256" key="1">
    <source>
        <dbReference type="ARBA" id="ARBA00004141"/>
    </source>
</evidence>
<dbReference type="PRINTS" id="PR00783">
    <property type="entry name" value="MINTRINSICP"/>
</dbReference>
<dbReference type="AlphaFoldDB" id="A0A6A6HNA8"/>
<dbReference type="Proteomes" id="UP000800092">
    <property type="component" value="Unassembled WGS sequence"/>
</dbReference>
<evidence type="ECO:0000256" key="2">
    <source>
        <dbReference type="ARBA" id="ARBA00006175"/>
    </source>
</evidence>
<sequence>MASEASGGKRHRGAVHRATLSDPNPNETFARYQSAPFRQFSQRNFHNAAFHDVTPMLNNGKGASLQNDLSDHHAMQEVLERQKKLEDTLDTVVNHSNSQRPNDGAGAGDPEDYDAVDFDPSAGQANVGGQTKRPAYSLAGPRGPPPTDQYKAHRDPDYRHFGEEEDAKSGPQWGLAKPFPHVSRRGRRGRSTKKRGAERKSEGGHPQGQVGGGPGGHHGSPVRGQPQGETPGGPATKAREQADEDEEGHANFVEHFADTLTGPGELGGAGNDSQETLTDEADADDDEQEEEEEEEVPNYWFGIRRMIREPLAEWLATMVAVLMGVAGNLQVKTSEGKDGSFTQEAAMWGIGTMMAIYIAGGISGAHCNPMVSISLTVFRGFPFRKCIIYIAAQCVGAITAVFIVYGIYKDAILYLDPHKTTGSDTTNTGTAFFTLPASFATPVTAFFTDFTSAAVMLGTILALGDDTNAPPGAGMHALIIAIIGFAMACTLGYNTGPQTNPAKDLATRLVPWIVGYGSEMWERAWWVEAWTAAVGGGLFGSLVYDLAIFEGPESPVNYPRVKRKRARKGTKGKWFKTGLFGKSKKQGAKKDLEDGTIGILDPTREKRLDGH</sequence>
<reference evidence="9" key="1">
    <citation type="journal article" date="2020" name="Stud. Mycol.">
        <title>101 Dothideomycetes genomes: a test case for predicting lifestyles and emergence of pathogens.</title>
        <authorList>
            <person name="Haridas S."/>
            <person name="Albert R."/>
            <person name="Binder M."/>
            <person name="Bloem J."/>
            <person name="Labutti K."/>
            <person name="Salamov A."/>
            <person name="Andreopoulos B."/>
            <person name="Baker S."/>
            <person name="Barry K."/>
            <person name="Bills G."/>
            <person name="Bluhm B."/>
            <person name="Cannon C."/>
            <person name="Castanera R."/>
            <person name="Culley D."/>
            <person name="Daum C."/>
            <person name="Ezra D."/>
            <person name="Gonzalez J."/>
            <person name="Henrissat B."/>
            <person name="Kuo A."/>
            <person name="Liang C."/>
            <person name="Lipzen A."/>
            <person name="Lutzoni F."/>
            <person name="Magnuson J."/>
            <person name="Mondo S."/>
            <person name="Nolan M."/>
            <person name="Ohm R."/>
            <person name="Pangilinan J."/>
            <person name="Park H.-J."/>
            <person name="Ramirez L."/>
            <person name="Alfaro M."/>
            <person name="Sun H."/>
            <person name="Tritt A."/>
            <person name="Yoshinaga Y."/>
            <person name="Zwiers L.-H."/>
            <person name="Turgeon B."/>
            <person name="Goodwin S."/>
            <person name="Spatafora J."/>
            <person name="Crous P."/>
            <person name="Grigoriev I."/>
        </authorList>
    </citation>
    <scope>NUCLEOTIDE SEQUENCE</scope>
    <source>
        <strain evidence="9">Tuck. ex Michener</strain>
    </source>
</reference>
<dbReference type="GO" id="GO:0015254">
    <property type="term" value="F:glycerol channel activity"/>
    <property type="evidence" value="ECO:0007669"/>
    <property type="project" value="TreeGrafter"/>
</dbReference>
<dbReference type="Gene3D" id="1.20.1080.10">
    <property type="entry name" value="Glycerol uptake facilitator protein"/>
    <property type="match status" value="1"/>
</dbReference>
<dbReference type="CDD" id="cd00333">
    <property type="entry name" value="MIP"/>
    <property type="match status" value="1"/>
</dbReference>
<dbReference type="GO" id="GO:0015250">
    <property type="term" value="F:water channel activity"/>
    <property type="evidence" value="ECO:0007669"/>
    <property type="project" value="TreeGrafter"/>
</dbReference>
<evidence type="ECO:0000256" key="3">
    <source>
        <dbReference type="ARBA" id="ARBA00022448"/>
    </source>
</evidence>
<dbReference type="GO" id="GO:0005886">
    <property type="term" value="C:plasma membrane"/>
    <property type="evidence" value="ECO:0007669"/>
    <property type="project" value="TreeGrafter"/>
</dbReference>
<feature type="transmembrane region" description="Helical" evidence="8">
    <location>
        <begin position="311"/>
        <end position="331"/>
    </location>
</feature>
<evidence type="ECO:0000256" key="8">
    <source>
        <dbReference type="SAM" id="Phobius"/>
    </source>
</evidence>
<feature type="transmembrane region" description="Helical" evidence="8">
    <location>
        <begin position="346"/>
        <end position="365"/>
    </location>
</feature>
<name>A0A6A6HNA8_VIRVR</name>
<evidence type="ECO:0000256" key="7">
    <source>
        <dbReference type="SAM" id="MobiDB-lite"/>
    </source>
</evidence>
<feature type="compositionally biased region" description="Acidic residues" evidence="7">
    <location>
        <begin position="277"/>
        <end position="296"/>
    </location>
</feature>
<evidence type="ECO:0000256" key="4">
    <source>
        <dbReference type="ARBA" id="ARBA00022692"/>
    </source>
</evidence>
<evidence type="ECO:0000256" key="6">
    <source>
        <dbReference type="ARBA" id="ARBA00023136"/>
    </source>
</evidence>
<evidence type="ECO:0000313" key="9">
    <source>
        <dbReference type="EMBL" id="KAF2239614.1"/>
    </source>
</evidence>
<dbReference type="InterPro" id="IPR023271">
    <property type="entry name" value="Aquaporin-like"/>
</dbReference>
<proteinExistence type="inferred from homology"/>
<feature type="region of interest" description="Disordered" evidence="7">
    <location>
        <begin position="1"/>
        <end position="29"/>
    </location>
</feature>